<dbReference type="Gene3D" id="1.20.81.30">
    <property type="entry name" value="Type II secretion system (T2SS), domain F"/>
    <property type="match status" value="1"/>
</dbReference>
<dbReference type="InterPro" id="IPR042094">
    <property type="entry name" value="T2SS_GspF_sf"/>
</dbReference>
<feature type="transmembrane region" description="Helical" evidence="6">
    <location>
        <begin position="44"/>
        <end position="61"/>
    </location>
</feature>
<dbReference type="InterPro" id="IPR018076">
    <property type="entry name" value="T2SS_GspF_dom"/>
</dbReference>
<feature type="domain" description="Type II secretion system protein GspF" evidence="7">
    <location>
        <begin position="81"/>
        <end position="208"/>
    </location>
</feature>
<evidence type="ECO:0000313" key="9">
    <source>
        <dbReference type="Proteomes" id="UP000001024"/>
    </source>
</evidence>
<feature type="transmembrane region" description="Helical" evidence="6">
    <location>
        <begin position="20"/>
        <end position="38"/>
    </location>
</feature>
<feature type="transmembrane region" description="Helical" evidence="6">
    <location>
        <begin position="437"/>
        <end position="459"/>
    </location>
</feature>
<dbReference type="GO" id="GO:0005886">
    <property type="term" value="C:plasma membrane"/>
    <property type="evidence" value="ECO:0007669"/>
    <property type="project" value="UniProtKB-SubCell"/>
</dbReference>
<accession>Q9HKN7</accession>
<dbReference type="eggNOG" id="arCOG01809">
    <property type="taxonomic scope" value="Archaea"/>
</dbReference>
<protein>
    <submittedName>
        <fullName evidence="8">Hypothetical membrane protein</fullName>
    </submittedName>
</protein>
<keyword evidence="3 6" id="KW-0812">Transmembrane</keyword>
<feature type="transmembrane region" description="Helical" evidence="6">
    <location>
        <begin position="194"/>
        <end position="216"/>
    </location>
</feature>
<organism evidence="8 9">
    <name type="scientific">Thermoplasma acidophilum (strain ATCC 25905 / DSM 1728 / JCM 9062 / NBRC 15155 / AMRC-C165)</name>
    <dbReference type="NCBI Taxonomy" id="273075"/>
    <lineage>
        <taxon>Archaea</taxon>
        <taxon>Methanobacteriati</taxon>
        <taxon>Thermoplasmatota</taxon>
        <taxon>Thermoplasmata</taxon>
        <taxon>Thermoplasmatales</taxon>
        <taxon>Thermoplasmataceae</taxon>
        <taxon>Thermoplasma</taxon>
    </lineage>
</organism>
<keyword evidence="5 6" id="KW-0472">Membrane</keyword>
<proteinExistence type="predicted"/>
<dbReference type="OrthoDB" id="141855at2157"/>
<dbReference type="KEGG" id="tac:Ta0560"/>
<feature type="transmembrane region" description="Helical" evidence="6">
    <location>
        <begin position="222"/>
        <end position="246"/>
    </location>
</feature>
<keyword evidence="4 6" id="KW-1133">Transmembrane helix</keyword>
<sequence>MDTKVKRGFWIGINYSKTDLSIIAGSAVLSIMFYLIYYMTKKTVILLLFVMLALGAAFFFLKPIIDRDNRKNDINSNIPFFITAFSSLATSDANIIEVLDILSKKEKLGYLRKELEKILNLVRNWGMGLAEAMSFVAKRTPSDIFSDFLTRFGHAIDSGQDIQEFARTEVFSTMSSFETAYTSALYSFDLYRDIYVSLLLSFAFLITFIMIMPILIPINITVVLSLSLLMVALGEFMLVYGISIVLPKDPLWHKTGIKTDTDIKMRNLFLIAITISMILFIILDVTKLMYRMPFYFTFAIMISPIAYPSYLGSKMEREVQKKDEMYGSFIRSLSGSASAMGNLLIDALKAIVMHDFGILSKDINKLYKRLLYRINSLKAWKMFSADTGSHLIEIYSETYAESIDLGADALKSGMVVSENFEKIVGLRKRKHSSVTSFVGIMYGITAGLAFSLAISFGILKIIDGIFSGFNLSALGVTGIFLAPPSSSVYLIEIFLMIILFVHSFIGGISLKVSDGGRIVNGLHHTVLMIWIVSFVVYGTLQITTILLSSTV</sequence>
<keyword evidence="9" id="KW-1185">Reference proteome</keyword>
<feature type="transmembrane region" description="Helical" evidence="6">
    <location>
        <begin position="489"/>
        <end position="510"/>
    </location>
</feature>
<dbReference type="HOGENOM" id="CLU_479528_0_0_2"/>
<evidence type="ECO:0000259" key="7">
    <source>
        <dbReference type="Pfam" id="PF00482"/>
    </source>
</evidence>
<feature type="transmembrane region" description="Helical" evidence="6">
    <location>
        <begin position="292"/>
        <end position="312"/>
    </location>
</feature>
<reference evidence="8 9" key="1">
    <citation type="journal article" date="2000" name="Nature">
        <title>The genome sequence of the thermoacidophilic scavenger Thermoplasma acidophilum.</title>
        <authorList>
            <person name="Ruepp A."/>
            <person name="Graml W."/>
            <person name="Santos-Martinez M.L."/>
            <person name="Koretke K.K."/>
            <person name="Volker C."/>
            <person name="Mewes H.W."/>
            <person name="Frishman D."/>
            <person name="Stocker S."/>
            <person name="Lupas A.N."/>
            <person name="Baumeister W."/>
        </authorList>
    </citation>
    <scope>NUCLEOTIDE SEQUENCE [LARGE SCALE GENOMIC DNA]</scope>
    <source>
        <strain evidence="9">ATCC 25905 / DSM 1728 / JCM 9062 / NBRC 15155 / AMRC-C165</strain>
    </source>
</reference>
<feature type="transmembrane region" description="Helical" evidence="6">
    <location>
        <begin position="465"/>
        <end position="482"/>
    </location>
</feature>
<evidence type="ECO:0000256" key="2">
    <source>
        <dbReference type="ARBA" id="ARBA00022475"/>
    </source>
</evidence>
<dbReference type="STRING" id="273075.gene:9571780"/>
<keyword evidence="2" id="KW-1003">Cell membrane</keyword>
<gene>
    <name evidence="8" type="ordered locus">Ta0560</name>
</gene>
<dbReference type="EMBL" id="AL445064">
    <property type="protein sequence ID" value="CAC11700.1"/>
    <property type="molecule type" value="Genomic_DNA"/>
</dbReference>
<evidence type="ECO:0000313" key="8">
    <source>
        <dbReference type="EMBL" id="CAC11700.1"/>
    </source>
</evidence>
<dbReference type="Proteomes" id="UP000001024">
    <property type="component" value="Chromosome"/>
</dbReference>
<comment type="subcellular location">
    <subcellularLocation>
        <location evidence="1">Cell membrane</location>
        <topology evidence="1">Multi-pass membrane protein</topology>
    </subcellularLocation>
</comment>
<dbReference type="InterPro" id="IPR056569">
    <property type="entry name" value="ArlJ-like"/>
</dbReference>
<name>Q9HKN7_THEAC</name>
<dbReference type="RefSeq" id="WP_010900985.1">
    <property type="nucleotide sequence ID" value="NC_002578.1"/>
</dbReference>
<feature type="transmembrane region" description="Helical" evidence="6">
    <location>
        <begin position="522"/>
        <end position="547"/>
    </location>
</feature>
<evidence type="ECO:0000256" key="1">
    <source>
        <dbReference type="ARBA" id="ARBA00004651"/>
    </source>
</evidence>
<dbReference type="InParanoid" id="Q9HKN7"/>
<dbReference type="EnsemblBacteria" id="CAC11700">
    <property type="protein sequence ID" value="CAC11700"/>
    <property type="gene ID" value="CAC11700"/>
</dbReference>
<evidence type="ECO:0000256" key="6">
    <source>
        <dbReference type="SAM" id="Phobius"/>
    </source>
</evidence>
<dbReference type="PANTHER" id="PTHR35402">
    <property type="entry name" value="INTEGRAL MEMBRANE PROTEIN-RELATED"/>
    <property type="match status" value="1"/>
</dbReference>
<evidence type="ECO:0000256" key="5">
    <source>
        <dbReference type="ARBA" id="ARBA00023136"/>
    </source>
</evidence>
<evidence type="ECO:0000256" key="4">
    <source>
        <dbReference type="ARBA" id="ARBA00022989"/>
    </source>
</evidence>
<dbReference type="AlphaFoldDB" id="Q9HKN7"/>
<dbReference type="PaxDb" id="273075-Ta0560"/>
<dbReference type="Pfam" id="PF00482">
    <property type="entry name" value="T2SSF"/>
    <property type="match status" value="1"/>
</dbReference>
<evidence type="ECO:0000256" key="3">
    <source>
        <dbReference type="ARBA" id="ARBA00022692"/>
    </source>
</evidence>
<dbReference type="PANTHER" id="PTHR35402:SF2">
    <property type="entry name" value="FLAGELLA ACCESSORY PROTEIN J"/>
    <property type="match status" value="1"/>
</dbReference>
<feature type="transmembrane region" description="Helical" evidence="6">
    <location>
        <begin position="267"/>
        <end position="286"/>
    </location>
</feature>